<reference evidence="2 3" key="1">
    <citation type="journal article" date="2023" name="Hortic Res">
        <title>Pangenome of water caltrop reveals structural variations and asymmetric subgenome divergence after allopolyploidization.</title>
        <authorList>
            <person name="Zhang X."/>
            <person name="Chen Y."/>
            <person name="Wang L."/>
            <person name="Yuan Y."/>
            <person name="Fang M."/>
            <person name="Shi L."/>
            <person name="Lu R."/>
            <person name="Comes H.P."/>
            <person name="Ma Y."/>
            <person name="Chen Y."/>
            <person name="Huang G."/>
            <person name="Zhou Y."/>
            <person name="Zheng Z."/>
            <person name="Qiu Y."/>
        </authorList>
    </citation>
    <scope>NUCLEOTIDE SEQUENCE [LARGE SCALE GENOMIC DNA]</scope>
    <source>
        <strain evidence="2">F231</strain>
    </source>
</reference>
<name>A0AAN7KK87_TRANT</name>
<protein>
    <submittedName>
        <fullName evidence="2">Uncharacterized protein</fullName>
    </submittedName>
</protein>
<evidence type="ECO:0000313" key="2">
    <source>
        <dbReference type="EMBL" id="KAK4768984.1"/>
    </source>
</evidence>
<gene>
    <name evidence="2" type="ORF">SAY86_027134</name>
</gene>
<dbReference type="Proteomes" id="UP001346149">
    <property type="component" value="Unassembled WGS sequence"/>
</dbReference>
<proteinExistence type="predicted"/>
<feature type="region of interest" description="Disordered" evidence="1">
    <location>
        <begin position="44"/>
        <end position="78"/>
    </location>
</feature>
<sequence length="78" mass="8510">MGNANALIQSDDWAALIDDAKARKCYMDMDSLPKDFLASKGAAYTPLPGKSSFGARGQRSAGTRHRVTDLQQEGQDHR</sequence>
<evidence type="ECO:0000256" key="1">
    <source>
        <dbReference type="SAM" id="MobiDB-lite"/>
    </source>
</evidence>
<comment type="caution">
    <text evidence="2">The sequence shown here is derived from an EMBL/GenBank/DDBJ whole genome shotgun (WGS) entry which is preliminary data.</text>
</comment>
<keyword evidence="3" id="KW-1185">Reference proteome</keyword>
<dbReference type="AlphaFoldDB" id="A0AAN7KK87"/>
<evidence type="ECO:0000313" key="3">
    <source>
        <dbReference type="Proteomes" id="UP001346149"/>
    </source>
</evidence>
<dbReference type="EMBL" id="JAXQNO010000021">
    <property type="protein sequence ID" value="KAK4768984.1"/>
    <property type="molecule type" value="Genomic_DNA"/>
</dbReference>
<feature type="compositionally biased region" description="Polar residues" evidence="1">
    <location>
        <begin position="69"/>
        <end position="78"/>
    </location>
</feature>
<organism evidence="2 3">
    <name type="scientific">Trapa natans</name>
    <name type="common">Water chestnut</name>
    <dbReference type="NCBI Taxonomy" id="22666"/>
    <lineage>
        <taxon>Eukaryota</taxon>
        <taxon>Viridiplantae</taxon>
        <taxon>Streptophyta</taxon>
        <taxon>Embryophyta</taxon>
        <taxon>Tracheophyta</taxon>
        <taxon>Spermatophyta</taxon>
        <taxon>Magnoliopsida</taxon>
        <taxon>eudicotyledons</taxon>
        <taxon>Gunneridae</taxon>
        <taxon>Pentapetalae</taxon>
        <taxon>rosids</taxon>
        <taxon>malvids</taxon>
        <taxon>Myrtales</taxon>
        <taxon>Lythraceae</taxon>
        <taxon>Trapa</taxon>
    </lineage>
</organism>
<accession>A0AAN7KK87</accession>